<keyword evidence="1" id="KW-0862">Zinc</keyword>
<keyword evidence="1" id="KW-0863">Zinc-finger</keyword>
<feature type="domain" description="CCHC-type" evidence="3">
    <location>
        <begin position="278"/>
        <end position="292"/>
    </location>
</feature>
<organism evidence="4 5">
    <name type="scientific">Xanthoceras sorbifolium</name>
    <dbReference type="NCBI Taxonomy" id="99658"/>
    <lineage>
        <taxon>Eukaryota</taxon>
        <taxon>Viridiplantae</taxon>
        <taxon>Streptophyta</taxon>
        <taxon>Embryophyta</taxon>
        <taxon>Tracheophyta</taxon>
        <taxon>Spermatophyta</taxon>
        <taxon>Magnoliopsida</taxon>
        <taxon>eudicotyledons</taxon>
        <taxon>Gunneridae</taxon>
        <taxon>Pentapetalae</taxon>
        <taxon>rosids</taxon>
        <taxon>malvids</taxon>
        <taxon>Sapindales</taxon>
        <taxon>Sapindaceae</taxon>
        <taxon>Xanthoceroideae</taxon>
        <taxon>Xanthoceras</taxon>
    </lineage>
</organism>
<evidence type="ECO:0000259" key="3">
    <source>
        <dbReference type="PROSITE" id="PS50158"/>
    </source>
</evidence>
<dbReference type="PANTHER" id="PTHR34482:SF36">
    <property type="entry name" value="RETROTRANSPOSON GAG DOMAIN-CONTAINING PROTEIN"/>
    <property type="match status" value="1"/>
</dbReference>
<keyword evidence="5" id="KW-1185">Reference proteome</keyword>
<gene>
    <name evidence="4" type="ORF">JRO89_XS14G0123000</name>
</gene>
<name>A0ABQ8H520_9ROSI</name>
<evidence type="ECO:0000313" key="5">
    <source>
        <dbReference type="Proteomes" id="UP000827721"/>
    </source>
</evidence>
<dbReference type="Pfam" id="PF00098">
    <property type="entry name" value="zf-CCHC"/>
    <property type="match status" value="1"/>
</dbReference>
<protein>
    <recommendedName>
        <fullName evidence="3">CCHC-type domain-containing protein</fullName>
    </recommendedName>
</protein>
<dbReference type="InterPro" id="IPR001878">
    <property type="entry name" value="Znf_CCHC"/>
</dbReference>
<dbReference type="Gene3D" id="4.10.60.10">
    <property type="entry name" value="Zinc finger, CCHC-type"/>
    <property type="match status" value="1"/>
</dbReference>
<dbReference type="PANTHER" id="PTHR34482">
    <property type="entry name" value="DNA DAMAGE-INDUCIBLE PROTEIN 1-LIKE"/>
    <property type="match status" value="1"/>
</dbReference>
<reference evidence="4 5" key="1">
    <citation type="submission" date="2021-02" db="EMBL/GenBank/DDBJ databases">
        <title>Plant Genome Project.</title>
        <authorList>
            <person name="Zhang R.-G."/>
        </authorList>
    </citation>
    <scope>NUCLEOTIDE SEQUENCE [LARGE SCALE GENOMIC DNA]</scope>
    <source>
        <tissue evidence="4">Leaves</tissue>
    </source>
</reference>
<dbReference type="Proteomes" id="UP000827721">
    <property type="component" value="Unassembled WGS sequence"/>
</dbReference>
<evidence type="ECO:0000256" key="2">
    <source>
        <dbReference type="SAM" id="MobiDB-lite"/>
    </source>
</evidence>
<dbReference type="EMBL" id="JAFEMO010000014">
    <property type="protein sequence ID" value="KAH7548417.1"/>
    <property type="molecule type" value="Genomic_DNA"/>
</dbReference>
<evidence type="ECO:0000313" key="4">
    <source>
        <dbReference type="EMBL" id="KAH7548417.1"/>
    </source>
</evidence>
<proteinExistence type="predicted"/>
<dbReference type="PROSITE" id="PS50158">
    <property type="entry name" value="ZF_CCHC"/>
    <property type="match status" value="1"/>
</dbReference>
<feature type="region of interest" description="Disordered" evidence="2">
    <location>
        <begin position="196"/>
        <end position="233"/>
    </location>
</feature>
<dbReference type="InterPro" id="IPR005162">
    <property type="entry name" value="Retrotrans_gag_dom"/>
</dbReference>
<keyword evidence="1" id="KW-0479">Metal-binding</keyword>
<evidence type="ECO:0000256" key="1">
    <source>
        <dbReference type="PROSITE-ProRule" id="PRU00047"/>
    </source>
</evidence>
<feature type="compositionally biased region" description="Low complexity" evidence="2">
    <location>
        <begin position="206"/>
        <end position="220"/>
    </location>
</feature>
<comment type="caution">
    <text evidence="4">The sequence shown here is derived from an EMBL/GenBank/DDBJ whole genome shotgun (WGS) entry which is preliminary data.</text>
</comment>
<dbReference type="Pfam" id="PF03732">
    <property type="entry name" value="Retrotrans_gag"/>
    <property type="match status" value="1"/>
</dbReference>
<accession>A0ABQ8H520</accession>
<sequence length="292" mass="33208">MNQPQAGPSRAVEGVGENFNAEQRCTIERASKVGAKPYDGSGDPEVALLWLDRISKIYRVMGCTDEQRVLFFSFLIEDRAKDWWEALERRHPRGVTWAHFQREFTNKFFPQSYNDARVEEFFRLEQKSMSVTDYEEKFSELVRLVPFIQEDEEQKCKRFMVGLNPRIKIHLSLAPQTHYGELVEAAMKVERNATAITQGRPDNKRSGPSSSQSGFSQTSQKKSKTKWIGGKGTYRGTAFSRGLVRSSAAPGGSRPTLPECSICKRRHLGECRVNTTACFHCGQEGHFIKECP</sequence>